<proteinExistence type="predicted"/>
<evidence type="ECO:0000313" key="1">
    <source>
        <dbReference type="EMBL" id="RMZ97335.1"/>
    </source>
</evidence>
<reference evidence="1 2" key="1">
    <citation type="journal article" date="2018" name="Sci. Rep.">
        <title>Genomic signatures of local adaptation to the degree of environmental predictability in rotifers.</title>
        <authorList>
            <person name="Franch-Gras L."/>
            <person name="Hahn C."/>
            <person name="Garcia-Roger E.M."/>
            <person name="Carmona M.J."/>
            <person name="Serra M."/>
            <person name="Gomez A."/>
        </authorList>
    </citation>
    <scope>NUCLEOTIDE SEQUENCE [LARGE SCALE GENOMIC DNA]</scope>
    <source>
        <strain evidence="1">HYR1</strain>
    </source>
</reference>
<organism evidence="1 2">
    <name type="scientific">Brachionus plicatilis</name>
    <name type="common">Marine rotifer</name>
    <name type="synonym">Brachionus muelleri</name>
    <dbReference type="NCBI Taxonomy" id="10195"/>
    <lineage>
        <taxon>Eukaryota</taxon>
        <taxon>Metazoa</taxon>
        <taxon>Spiralia</taxon>
        <taxon>Gnathifera</taxon>
        <taxon>Rotifera</taxon>
        <taxon>Eurotatoria</taxon>
        <taxon>Monogononta</taxon>
        <taxon>Pseudotrocha</taxon>
        <taxon>Ploima</taxon>
        <taxon>Brachionidae</taxon>
        <taxon>Brachionus</taxon>
    </lineage>
</organism>
<sequence length="77" mass="9086">MHLLVHFTGSSSQSESSSLKLKEKNYKSMPKYLLKAVAYSQDVQKNYSKIKNKKKFYLMYASNQLDVMYILQCFENF</sequence>
<comment type="caution">
    <text evidence="1">The sequence shown here is derived from an EMBL/GenBank/DDBJ whole genome shotgun (WGS) entry which is preliminary data.</text>
</comment>
<protein>
    <submittedName>
        <fullName evidence="1">Uncharacterized protein</fullName>
    </submittedName>
</protein>
<dbReference type="EMBL" id="REGN01011477">
    <property type="protein sequence ID" value="RMZ97335.1"/>
    <property type="molecule type" value="Genomic_DNA"/>
</dbReference>
<accession>A0A3M7PE19</accession>
<dbReference type="Proteomes" id="UP000276133">
    <property type="component" value="Unassembled WGS sequence"/>
</dbReference>
<evidence type="ECO:0000313" key="2">
    <source>
        <dbReference type="Proteomes" id="UP000276133"/>
    </source>
</evidence>
<name>A0A3M7PE19_BRAPC</name>
<gene>
    <name evidence="1" type="ORF">BpHYR1_002872</name>
</gene>
<dbReference type="AlphaFoldDB" id="A0A3M7PE19"/>
<keyword evidence="2" id="KW-1185">Reference proteome</keyword>